<dbReference type="GO" id="GO:0006508">
    <property type="term" value="P:proteolysis"/>
    <property type="evidence" value="ECO:0007669"/>
    <property type="project" value="UniProtKB-KW"/>
</dbReference>
<dbReference type="GO" id="GO:0008237">
    <property type="term" value="F:metallopeptidase activity"/>
    <property type="evidence" value="ECO:0007669"/>
    <property type="project" value="UniProtKB-KW"/>
</dbReference>
<evidence type="ECO:0000256" key="4">
    <source>
        <dbReference type="ARBA" id="ARBA00022801"/>
    </source>
</evidence>
<dbReference type="EMBL" id="JBHSHT010000002">
    <property type="protein sequence ID" value="MFC4825274.1"/>
    <property type="molecule type" value="Genomic_DNA"/>
</dbReference>
<keyword evidence="5" id="KW-0862">Zinc</keyword>
<proteinExistence type="predicted"/>
<dbReference type="InterPro" id="IPR001567">
    <property type="entry name" value="Pept_M3A_M3B_dom"/>
</dbReference>
<keyword evidence="4" id="KW-0378">Hydrolase</keyword>
<evidence type="ECO:0000256" key="5">
    <source>
        <dbReference type="ARBA" id="ARBA00022833"/>
    </source>
</evidence>
<evidence type="ECO:0000256" key="2">
    <source>
        <dbReference type="ARBA" id="ARBA00022670"/>
    </source>
</evidence>
<dbReference type="GO" id="GO:0046872">
    <property type="term" value="F:metal ion binding"/>
    <property type="evidence" value="ECO:0007669"/>
    <property type="project" value="UniProtKB-KW"/>
</dbReference>
<dbReference type="AlphaFoldDB" id="A0ABD5Q5Q8"/>
<dbReference type="Gene3D" id="1.10.287.830">
    <property type="entry name" value="putative peptidase helix hairpin domain like"/>
    <property type="match status" value="1"/>
</dbReference>
<dbReference type="SUPFAM" id="SSF55486">
    <property type="entry name" value="Metalloproteases ('zincins'), catalytic domain"/>
    <property type="match status" value="1"/>
</dbReference>
<protein>
    <submittedName>
        <fullName evidence="8">M3 family oligoendopeptidase</fullName>
    </submittedName>
</protein>
<dbReference type="Gene3D" id="1.20.140.70">
    <property type="entry name" value="Oligopeptidase f, N-terminal domain"/>
    <property type="match status" value="1"/>
</dbReference>
<accession>A0ABD5Q5Q8</accession>
<organism evidence="8 9">
    <name type="scientific">Halorussus aquaticus</name>
    <dbReference type="NCBI Taxonomy" id="2953748"/>
    <lineage>
        <taxon>Archaea</taxon>
        <taxon>Methanobacteriati</taxon>
        <taxon>Methanobacteriota</taxon>
        <taxon>Stenosarchaea group</taxon>
        <taxon>Halobacteria</taxon>
        <taxon>Halobacteriales</taxon>
        <taxon>Haladaptataceae</taxon>
        <taxon>Halorussus</taxon>
    </lineage>
</organism>
<reference evidence="8 9" key="1">
    <citation type="journal article" date="2019" name="Int. J. Syst. Evol. Microbiol.">
        <title>The Global Catalogue of Microorganisms (GCM) 10K type strain sequencing project: providing services to taxonomists for standard genome sequencing and annotation.</title>
        <authorList>
            <consortium name="The Broad Institute Genomics Platform"/>
            <consortium name="The Broad Institute Genome Sequencing Center for Infectious Disease"/>
            <person name="Wu L."/>
            <person name="Ma J."/>
        </authorList>
    </citation>
    <scope>NUCLEOTIDE SEQUENCE [LARGE SCALE GENOMIC DNA]</scope>
    <source>
        <strain evidence="8 9">XZYJ18</strain>
    </source>
</reference>
<dbReference type="GeneID" id="73044015"/>
<keyword evidence="2" id="KW-0645">Protease</keyword>
<evidence type="ECO:0000256" key="6">
    <source>
        <dbReference type="ARBA" id="ARBA00023049"/>
    </source>
</evidence>
<sequence length="593" mass="67183">MSLPARDDIEPEYRFDLTRIFETPDDWDDAAAALRDRIGALESAAAASLETTADLRTLLERTEECYRRKQRLDLYATLYRNVNTESDAADDVRRRFRDVEAEFEPVVAAVRRRLRETDDERLDAFVAELDGYRRYAESLREQSERVRSADAEDAIAAHGETRSAPTRVVRAVTTEDFDAPSVERPDGETVELRHDNYGEELSHSNRAYRKRVYEAFWSEMDRFEHTLSRAYAEKLAAADAEVEVRGYDSIRDRDFRGTYPESGSQPYLPGAVHDVLLDAVRANLGPYHRSQAVRRERLGVETLRPWDLQVSIADAPEPEVPYEEAKEHILDSLAPLGEDYVDRTRSFFAERRIDAYPTQNKRTDIPAYCPSSAADGAFVLANYREDLWSLSVLGHELGHALNVSYHREGPTRYATCPSAICEVPSILHEILVLEHCIERGGPLAAHAKNRLLECVGGNLYVQTMKSAFAHRLATAVEDGENLSAERVRETHADLLAEFRPEVAYDDRAGRNWLGQGTRDPYSSFQYVLGATGALVVRDRLREGSLSPARFRDFLRNTGRKDLLAQFEALGIDVTSPATYERAAETFAGYLEEF</sequence>
<dbReference type="InterPro" id="IPR042088">
    <property type="entry name" value="OligoPept_F_C"/>
</dbReference>
<evidence type="ECO:0000259" key="7">
    <source>
        <dbReference type="Pfam" id="PF01432"/>
    </source>
</evidence>
<evidence type="ECO:0000256" key="3">
    <source>
        <dbReference type="ARBA" id="ARBA00022723"/>
    </source>
</evidence>
<gene>
    <name evidence="8" type="ORF">ACFO9K_13500</name>
</gene>
<keyword evidence="3" id="KW-0479">Metal-binding</keyword>
<evidence type="ECO:0000313" key="8">
    <source>
        <dbReference type="EMBL" id="MFC4825274.1"/>
    </source>
</evidence>
<comment type="caution">
    <text evidence="8">The sequence shown here is derived from an EMBL/GenBank/DDBJ whole genome shotgun (WGS) entry which is preliminary data.</text>
</comment>
<evidence type="ECO:0000313" key="9">
    <source>
        <dbReference type="Proteomes" id="UP001595945"/>
    </source>
</evidence>
<dbReference type="RefSeq" id="WP_254269035.1">
    <property type="nucleotide sequence ID" value="NZ_CP100400.1"/>
</dbReference>
<feature type="domain" description="Peptidase M3A/M3B catalytic" evidence="7">
    <location>
        <begin position="202"/>
        <end position="583"/>
    </location>
</feature>
<comment type="cofactor">
    <cofactor evidence="1">
        <name>Zn(2+)</name>
        <dbReference type="ChEBI" id="CHEBI:29105"/>
    </cofactor>
</comment>
<dbReference type="Gene3D" id="1.10.1370.20">
    <property type="entry name" value="Oligoendopeptidase f, C-terminal domain"/>
    <property type="match status" value="1"/>
</dbReference>
<dbReference type="Pfam" id="PF01432">
    <property type="entry name" value="Peptidase_M3"/>
    <property type="match status" value="1"/>
</dbReference>
<evidence type="ECO:0000256" key="1">
    <source>
        <dbReference type="ARBA" id="ARBA00001947"/>
    </source>
</evidence>
<name>A0ABD5Q5Q8_9EURY</name>
<keyword evidence="9" id="KW-1185">Reference proteome</keyword>
<keyword evidence="6" id="KW-0482">Metalloprotease</keyword>
<dbReference type="Proteomes" id="UP001595945">
    <property type="component" value="Unassembled WGS sequence"/>
</dbReference>